<accession>A0A9W4N0E6</accession>
<sequence>MAWFGTWKSRQAGEIYKVTVVWGSKDDGEKKLASDLFIEQLNRLGMVRYETWHAKFEEIKTWM</sequence>
<name>A0A9W4N0E6_PENNA</name>
<proteinExistence type="predicted"/>
<protein>
    <submittedName>
        <fullName evidence="1">Uncharacterized protein</fullName>
    </submittedName>
</protein>
<organism evidence="1 2">
    <name type="scientific">Penicillium nalgiovense</name>
    <dbReference type="NCBI Taxonomy" id="60175"/>
    <lineage>
        <taxon>Eukaryota</taxon>
        <taxon>Fungi</taxon>
        <taxon>Dikarya</taxon>
        <taxon>Ascomycota</taxon>
        <taxon>Pezizomycotina</taxon>
        <taxon>Eurotiomycetes</taxon>
        <taxon>Eurotiomycetidae</taxon>
        <taxon>Eurotiales</taxon>
        <taxon>Aspergillaceae</taxon>
        <taxon>Penicillium</taxon>
    </lineage>
</organism>
<dbReference type="EMBL" id="CAJVNV010000444">
    <property type="protein sequence ID" value="CAG8201399.1"/>
    <property type="molecule type" value="Genomic_DNA"/>
</dbReference>
<comment type="caution">
    <text evidence="1">The sequence shown here is derived from an EMBL/GenBank/DDBJ whole genome shotgun (WGS) entry which is preliminary data.</text>
</comment>
<dbReference type="Proteomes" id="UP001153461">
    <property type="component" value="Unassembled WGS sequence"/>
</dbReference>
<gene>
    <name evidence="1" type="ORF">PNAL_LOCUS7507</name>
</gene>
<evidence type="ECO:0000313" key="2">
    <source>
        <dbReference type="Proteomes" id="UP001153461"/>
    </source>
</evidence>
<dbReference type="AlphaFoldDB" id="A0A9W4N0E6"/>
<reference evidence="1" key="1">
    <citation type="submission" date="2021-07" db="EMBL/GenBank/DDBJ databases">
        <authorList>
            <person name="Branca A.L. A."/>
        </authorList>
    </citation>
    <scope>NUCLEOTIDE SEQUENCE</scope>
</reference>
<dbReference type="OrthoDB" id="4993731at2759"/>
<evidence type="ECO:0000313" key="1">
    <source>
        <dbReference type="EMBL" id="CAG8201399.1"/>
    </source>
</evidence>